<dbReference type="Proteomes" id="UP000653797">
    <property type="component" value="Unassembled WGS sequence"/>
</dbReference>
<dbReference type="SUPFAM" id="SSF53474">
    <property type="entry name" value="alpha/beta-Hydrolases"/>
    <property type="match status" value="1"/>
</dbReference>
<gene>
    <name evidence="2" type="ORF">IC230_32120</name>
</gene>
<evidence type="ECO:0000259" key="1">
    <source>
        <dbReference type="Pfam" id="PF12697"/>
    </source>
</evidence>
<keyword evidence="2" id="KW-0378">Hydrolase</keyword>
<organism evidence="2 3">
    <name type="scientific">Spirosoma validum</name>
    <dbReference type="NCBI Taxonomy" id="2771355"/>
    <lineage>
        <taxon>Bacteria</taxon>
        <taxon>Pseudomonadati</taxon>
        <taxon>Bacteroidota</taxon>
        <taxon>Cytophagia</taxon>
        <taxon>Cytophagales</taxon>
        <taxon>Cytophagaceae</taxon>
        <taxon>Spirosoma</taxon>
    </lineage>
</organism>
<reference evidence="2" key="1">
    <citation type="submission" date="2020-09" db="EMBL/GenBank/DDBJ databases">
        <authorList>
            <person name="Kim M.K."/>
        </authorList>
    </citation>
    <scope>NUCLEOTIDE SEQUENCE</scope>
    <source>
        <strain evidence="2">BT704</strain>
    </source>
</reference>
<accession>A0A927B9C0</accession>
<evidence type="ECO:0000313" key="2">
    <source>
        <dbReference type="EMBL" id="MBD2757561.1"/>
    </source>
</evidence>
<proteinExistence type="predicted"/>
<protein>
    <submittedName>
        <fullName evidence="2">Alpha/beta hydrolase</fullName>
    </submittedName>
</protein>
<keyword evidence="3" id="KW-1185">Reference proteome</keyword>
<dbReference type="GO" id="GO:0016787">
    <property type="term" value="F:hydrolase activity"/>
    <property type="evidence" value="ECO:0007669"/>
    <property type="project" value="UniProtKB-KW"/>
</dbReference>
<dbReference type="InterPro" id="IPR000073">
    <property type="entry name" value="AB_hydrolase_1"/>
</dbReference>
<dbReference type="Gene3D" id="3.40.50.1820">
    <property type="entry name" value="alpha/beta hydrolase"/>
    <property type="match status" value="1"/>
</dbReference>
<feature type="domain" description="AB hydrolase-1" evidence="1">
    <location>
        <begin position="9"/>
        <end position="245"/>
    </location>
</feature>
<dbReference type="InterPro" id="IPR029058">
    <property type="entry name" value="AB_hydrolase_fold"/>
</dbReference>
<evidence type="ECO:0000313" key="3">
    <source>
        <dbReference type="Proteomes" id="UP000653797"/>
    </source>
</evidence>
<dbReference type="AlphaFoldDB" id="A0A927B9C0"/>
<dbReference type="EMBL" id="JACXAA010000025">
    <property type="protein sequence ID" value="MBD2757561.1"/>
    <property type="molecule type" value="Genomic_DNA"/>
</dbReference>
<dbReference type="RefSeq" id="WP_191043185.1">
    <property type="nucleotide sequence ID" value="NZ_JACXAA010000025.1"/>
</dbReference>
<name>A0A927B9C0_9BACT</name>
<comment type="caution">
    <text evidence="2">The sequence shown here is derived from an EMBL/GenBank/DDBJ whole genome shotgun (WGS) entry which is preliminary data.</text>
</comment>
<dbReference type="Pfam" id="PF12697">
    <property type="entry name" value="Abhydrolase_6"/>
    <property type="match status" value="1"/>
</dbReference>
<sequence length="262" mass="29181">MEASKTKNVVFVTGAFVVNTGWADWQAYFEGKGYTTIAPPWPYKDGTAAELRARQPNDTDLANLSLDELVDHYANIVKSFPEKPIVIGHSLGGLITQIIVNRDLAAAGVAIHSVPPQGVFPYEFSFLKAGWKALGLFTDLEETYLMSFEDWQYAFVNEMPLAEQQKAYDENTIPESKKVARGGLTSAAHVDFEKPHPPLLLTSGSIDNIIPAHLNNRNFEAYKNSGSVLDYKEFPGRNHFVVGQPTWKEDADYILDWLAKNA</sequence>